<dbReference type="Pfam" id="PF06574">
    <property type="entry name" value="FAD_syn"/>
    <property type="match status" value="1"/>
</dbReference>
<comment type="similarity">
    <text evidence="14">Belongs to the ribF family.</text>
</comment>
<dbReference type="GO" id="GO:0005524">
    <property type="term" value="F:ATP binding"/>
    <property type="evidence" value="ECO:0007669"/>
    <property type="project" value="UniProtKB-UniRule"/>
</dbReference>
<dbReference type="GO" id="GO:0009398">
    <property type="term" value="P:FMN biosynthetic process"/>
    <property type="evidence" value="ECO:0007669"/>
    <property type="project" value="UniProtKB-UniRule"/>
</dbReference>
<name>E6MF45_9FIRM</name>
<dbReference type="STRING" id="887929.HMP0721_0628"/>
<keyword evidence="17" id="KW-1185">Reference proteome</keyword>
<reference evidence="16 17" key="1">
    <citation type="submission" date="2010-12" db="EMBL/GenBank/DDBJ databases">
        <authorList>
            <person name="Muzny D."/>
            <person name="Qin X."/>
            <person name="Deng J."/>
            <person name="Jiang H."/>
            <person name="Liu Y."/>
            <person name="Qu J."/>
            <person name="Song X.-Z."/>
            <person name="Zhang L."/>
            <person name="Thornton R."/>
            <person name="Coyle M."/>
            <person name="Francisco L."/>
            <person name="Jackson L."/>
            <person name="Javaid M."/>
            <person name="Korchina V."/>
            <person name="Kovar C."/>
            <person name="Mata R."/>
            <person name="Mathew T."/>
            <person name="Ngo R."/>
            <person name="Nguyen L."/>
            <person name="Nguyen N."/>
            <person name="Okwuonu G."/>
            <person name="Ongeri F."/>
            <person name="Pham C."/>
            <person name="Simmons D."/>
            <person name="Wilczek-Boney K."/>
            <person name="Hale W."/>
            <person name="Jakkamsetti A."/>
            <person name="Pham P."/>
            <person name="Ruth R."/>
            <person name="San Lucas F."/>
            <person name="Warren J."/>
            <person name="Zhang J."/>
            <person name="Zhao Z."/>
            <person name="Zhou C."/>
            <person name="Zhu D."/>
            <person name="Lee S."/>
            <person name="Bess C."/>
            <person name="Blankenburg K."/>
            <person name="Forbes L."/>
            <person name="Fu Q."/>
            <person name="Gubbala S."/>
            <person name="Hirani K."/>
            <person name="Jayaseelan J.C."/>
            <person name="Lara F."/>
            <person name="Munidasa M."/>
            <person name="Palculict T."/>
            <person name="Patil S."/>
            <person name="Pu L.-L."/>
            <person name="Saada N."/>
            <person name="Tang L."/>
            <person name="Weissenberger G."/>
            <person name="Zhu Y."/>
            <person name="Hemphill L."/>
            <person name="Shang Y."/>
            <person name="Youmans B."/>
            <person name="Ayvaz T."/>
            <person name="Ross M."/>
            <person name="Santibanez J."/>
            <person name="Aqrawi P."/>
            <person name="Gross S."/>
            <person name="Joshi V."/>
            <person name="Fowler G."/>
            <person name="Nazareth L."/>
            <person name="Reid J."/>
            <person name="Worley K."/>
            <person name="Petrosino J."/>
            <person name="Highlander S."/>
            <person name="Gibbs R."/>
        </authorList>
    </citation>
    <scope>NUCLEOTIDE SEQUENCE [LARGE SCALE GENOMIC DNA]</scope>
    <source>
        <strain evidence="16 17">ATCC 23263</strain>
    </source>
</reference>
<dbReference type="Proteomes" id="UP000004754">
    <property type="component" value="Unassembled WGS sequence"/>
</dbReference>
<accession>E6MF45</accession>
<dbReference type="InterPro" id="IPR015864">
    <property type="entry name" value="FAD_synthase"/>
</dbReference>
<dbReference type="NCBIfam" id="TIGR00083">
    <property type="entry name" value="ribF"/>
    <property type="match status" value="1"/>
</dbReference>
<dbReference type="InterPro" id="IPR002606">
    <property type="entry name" value="Riboflavin_kinase_bac"/>
</dbReference>
<keyword evidence="4 14" id="KW-0288">FMN</keyword>
<dbReference type="PANTHER" id="PTHR22749:SF6">
    <property type="entry name" value="RIBOFLAVIN KINASE"/>
    <property type="match status" value="1"/>
</dbReference>
<dbReference type="EC" id="2.7.1.26" evidence="14"/>
<dbReference type="EMBL" id="AEQN01000011">
    <property type="protein sequence ID" value="EFV02205.1"/>
    <property type="molecule type" value="Genomic_DNA"/>
</dbReference>
<dbReference type="Gene3D" id="2.40.30.30">
    <property type="entry name" value="Riboflavin kinase-like"/>
    <property type="match status" value="1"/>
</dbReference>
<dbReference type="SUPFAM" id="SSF52374">
    <property type="entry name" value="Nucleotidylyl transferase"/>
    <property type="match status" value="1"/>
</dbReference>
<evidence type="ECO:0000256" key="1">
    <source>
        <dbReference type="ARBA" id="ARBA00004726"/>
    </source>
</evidence>
<dbReference type="InterPro" id="IPR014729">
    <property type="entry name" value="Rossmann-like_a/b/a_fold"/>
</dbReference>
<comment type="catalytic activity">
    <reaction evidence="13 14">
        <text>FMN + ATP + H(+) = FAD + diphosphate</text>
        <dbReference type="Rhea" id="RHEA:17237"/>
        <dbReference type="ChEBI" id="CHEBI:15378"/>
        <dbReference type="ChEBI" id="CHEBI:30616"/>
        <dbReference type="ChEBI" id="CHEBI:33019"/>
        <dbReference type="ChEBI" id="CHEBI:57692"/>
        <dbReference type="ChEBI" id="CHEBI:58210"/>
        <dbReference type="EC" id="2.7.7.2"/>
    </reaction>
</comment>
<evidence type="ECO:0000256" key="9">
    <source>
        <dbReference type="ARBA" id="ARBA00022827"/>
    </source>
</evidence>
<evidence type="ECO:0000256" key="13">
    <source>
        <dbReference type="ARBA" id="ARBA00049494"/>
    </source>
</evidence>
<comment type="pathway">
    <text evidence="2 14">Cofactor biosynthesis; FMN biosynthesis; FMN from riboflavin (ATP route): step 1/1.</text>
</comment>
<evidence type="ECO:0000259" key="15">
    <source>
        <dbReference type="SMART" id="SM00904"/>
    </source>
</evidence>
<evidence type="ECO:0000256" key="14">
    <source>
        <dbReference type="PIRNR" id="PIRNR004491"/>
    </source>
</evidence>
<dbReference type="CDD" id="cd02064">
    <property type="entry name" value="FAD_synthetase_N"/>
    <property type="match status" value="1"/>
</dbReference>
<dbReference type="UniPathway" id="UPA00276">
    <property type="reaction ID" value="UER00406"/>
</dbReference>
<dbReference type="eggNOG" id="COG0196">
    <property type="taxonomic scope" value="Bacteria"/>
</dbReference>
<comment type="pathway">
    <text evidence="1 14">Cofactor biosynthesis; FAD biosynthesis; FAD from FMN: step 1/1.</text>
</comment>
<dbReference type="GO" id="GO:0009231">
    <property type="term" value="P:riboflavin biosynthetic process"/>
    <property type="evidence" value="ECO:0007669"/>
    <property type="project" value="InterPro"/>
</dbReference>
<evidence type="ECO:0000256" key="3">
    <source>
        <dbReference type="ARBA" id="ARBA00022630"/>
    </source>
</evidence>
<sequence length="303" mass="34357">MMTEEYINQEIALALGFFDGVHKGHQKLLEKTMVIAEANHWLSGVMTFESHPLKLIFPAYAPKMITTNAQKTAAMKAMGIDRIFINQFTEELMNLSPEAFIRDYLLLKYNVRHLVVGFNYTFGYKGAGMTKDLVDFGSEYGFTVSVMPPCVIGGETVSSTRIRELVATGKVEDVPPLLGRPYAVEGKIVTGKRLGHTFDVPTANLQSDVSVIMPSTGVYFTKVELDGKQYDGLTNLGYNPTFDKHPYSIETYIYDFNQNIYGHHLKVSFLKKIRDEIKFESVDALIARIKHDIHFIDQMYRKK</sequence>
<dbReference type="OrthoDB" id="9803667at2"/>
<evidence type="ECO:0000256" key="5">
    <source>
        <dbReference type="ARBA" id="ARBA00022679"/>
    </source>
</evidence>
<evidence type="ECO:0000256" key="4">
    <source>
        <dbReference type="ARBA" id="ARBA00022643"/>
    </source>
</evidence>
<comment type="caution">
    <text evidence="16">The sequence shown here is derived from an EMBL/GenBank/DDBJ whole genome shotgun (WGS) entry which is preliminary data.</text>
</comment>
<dbReference type="EC" id="2.7.7.2" evidence="14"/>
<dbReference type="AlphaFoldDB" id="E6MF45"/>
<evidence type="ECO:0000256" key="8">
    <source>
        <dbReference type="ARBA" id="ARBA00022777"/>
    </source>
</evidence>
<evidence type="ECO:0000256" key="12">
    <source>
        <dbReference type="ARBA" id="ARBA00047880"/>
    </source>
</evidence>
<dbReference type="UniPathway" id="UPA00277">
    <property type="reaction ID" value="UER00407"/>
</dbReference>
<dbReference type="PIRSF" id="PIRSF004491">
    <property type="entry name" value="FAD_Synth"/>
    <property type="match status" value="1"/>
</dbReference>
<keyword evidence="6 14" id="KW-0548">Nucleotidyltransferase</keyword>
<feature type="domain" description="Riboflavin kinase" evidence="15">
    <location>
        <begin position="177"/>
        <end position="301"/>
    </location>
</feature>
<dbReference type="SUPFAM" id="SSF82114">
    <property type="entry name" value="Riboflavin kinase-like"/>
    <property type="match status" value="1"/>
</dbReference>
<dbReference type="PANTHER" id="PTHR22749">
    <property type="entry name" value="RIBOFLAVIN KINASE/FMN ADENYLYLTRANSFERASE"/>
    <property type="match status" value="1"/>
</dbReference>
<keyword evidence="10 14" id="KW-0067">ATP-binding</keyword>
<keyword evidence="5 14" id="KW-0808">Transferase</keyword>
<keyword evidence="11" id="KW-0511">Multifunctional enzyme</keyword>
<dbReference type="InterPro" id="IPR023465">
    <property type="entry name" value="Riboflavin_kinase_dom_sf"/>
</dbReference>
<dbReference type="InterPro" id="IPR015865">
    <property type="entry name" value="Riboflavin_kinase_bac/euk"/>
</dbReference>
<evidence type="ECO:0000256" key="11">
    <source>
        <dbReference type="ARBA" id="ARBA00023268"/>
    </source>
</evidence>
<dbReference type="GO" id="GO:0003919">
    <property type="term" value="F:FMN adenylyltransferase activity"/>
    <property type="evidence" value="ECO:0007669"/>
    <property type="project" value="UniProtKB-UniRule"/>
</dbReference>
<dbReference type="InterPro" id="IPR023468">
    <property type="entry name" value="Riboflavin_kinase"/>
</dbReference>
<evidence type="ECO:0000256" key="2">
    <source>
        <dbReference type="ARBA" id="ARBA00005201"/>
    </source>
</evidence>
<evidence type="ECO:0000256" key="6">
    <source>
        <dbReference type="ARBA" id="ARBA00022695"/>
    </source>
</evidence>
<evidence type="ECO:0000256" key="10">
    <source>
        <dbReference type="ARBA" id="ARBA00022840"/>
    </source>
</evidence>
<evidence type="ECO:0000313" key="17">
    <source>
        <dbReference type="Proteomes" id="UP000004754"/>
    </source>
</evidence>
<evidence type="ECO:0000313" key="16">
    <source>
        <dbReference type="EMBL" id="EFV02205.1"/>
    </source>
</evidence>
<dbReference type="SMART" id="SM00904">
    <property type="entry name" value="Flavokinase"/>
    <property type="match status" value="1"/>
</dbReference>
<keyword evidence="9 14" id="KW-0274">FAD</keyword>
<gene>
    <name evidence="16" type="primary">ribF</name>
    <name evidence="16" type="ORF">HMP0721_0628</name>
</gene>
<organism evidence="16 17">
    <name type="scientific">Pseudoramibacter alactolyticus ATCC 23263</name>
    <dbReference type="NCBI Taxonomy" id="887929"/>
    <lineage>
        <taxon>Bacteria</taxon>
        <taxon>Bacillati</taxon>
        <taxon>Bacillota</taxon>
        <taxon>Clostridia</taxon>
        <taxon>Eubacteriales</taxon>
        <taxon>Eubacteriaceae</taxon>
        <taxon>Pseudoramibacter</taxon>
    </lineage>
</organism>
<evidence type="ECO:0000256" key="7">
    <source>
        <dbReference type="ARBA" id="ARBA00022741"/>
    </source>
</evidence>
<dbReference type="FunFam" id="3.40.50.620:FF:000021">
    <property type="entry name" value="Riboflavin biosynthesis protein"/>
    <property type="match status" value="1"/>
</dbReference>
<dbReference type="GO" id="GO:0006747">
    <property type="term" value="P:FAD biosynthetic process"/>
    <property type="evidence" value="ECO:0007669"/>
    <property type="project" value="UniProtKB-UniRule"/>
</dbReference>
<dbReference type="NCBIfam" id="NF004162">
    <property type="entry name" value="PRK05627.1-5"/>
    <property type="match status" value="1"/>
</dbReference>
<comment type="catalytic activity">
    <reaction evidence="12 14">
        <text>riboflavin + ATP = FMN + ADP + H(+)</text>
        <dbReference type="Rhea" id="RHEA:14357"/>
        <dbReference type="ChEBI" id="CHEBI:15378"/>
        <dbReference type="ChEBI" id="CHEBI:30616"/>
        <dbReference type="ChEBI" id="CHEBI:57986"/>
        <dbReference type="ChEBI" id="CHEBI:58210"/>
        <dbReference type="ChEBI" id="CHEBI:456216"/>
        <dbReference type="EC" id="2.7.1.26"/>
    </reaction>
</comment>
<proteinExistence type="inferred from homology"/>
<dbReference type="RefSeq" id="WP_006598049.1">
    <property type="nucleotide sequence ID" value="NZ_GL622359.1"/>
</dbReference>
<dbReference type="Pfam" id="PF01687">
    <property type="entry name" value="Flavokinase"/>
    <property type="match status" value="1"/>
</dbReference>
<protein>
    <recommendedName>
        <fullName evidence="14">Riboflavin biosynthesis protein</fullName>
    </recommendedName>
    <domain>
        <recommendedName>
            <fullName evidence="14">Riboflavin kinase</fullName>
            <ecNumber evidence="14">2.7.1.26</ecNumber>
        </recommendedName>
        <alternativeName>
            <fullName evidence="14">Flavokinase</fullName>
        </alternativeName>
    </domain>
    <domain>
        <recommendedName>
            <fullName evidence="14">FMN adenylyltransferase</fullName>
            <ecNumber evidence="14">2.7.7.2</ecNumber>
        </recommendedName>
        <alternativeName>
            <fullName evidence="14">FAD pyrophosphorylase</fullName>
        </alternativeName>
        <alternativeName>
            <fullName evidence="14">FAD synthase</fullName>
        </alternativeName>
    </domain>
</protein>
<keyword evidence="7 14" id="KW-0547">Nucleotide-binding</keyword>
<dbReference type="HOGENOM" id="CLU_048437_0_2_9"/>
<dbReference type="GO" id="GO:0008531">
    <property type="term" value="F:riboflavin kinase activity"/>
    <property type="evidence" value="ECO:0007669"/>
    <property type="project" value="UniProtKB-UniRule"/>
</dbReference>
<dbReference type="Gene3D" id="3.40.50.620">
    <property type="entry name" value="HUPs"/>
    <property type="match status" value="1"/>
</dbReference>
<keyword evidence="3 14" id="KW-0285">Flavoprotein</keyword>
<keyword evidence="8 14" id="KW-0418">Kinase</keyword>